<dbReference type="EMBL" id="KZ454389">
    <property type="protein sequence ID" value="PKA46267.1"/>
    <property type="molecule type" value="Genomic_DNA"/>
</dbReference>
<sequence length="63" mass="7158">MKTQHNQCSNISKVQLDVPTMQAQASTNAFCETLLSQHDDFEIIDLSSTLEAFSYTDLSLRKY</sequence>
<dbReference type="Proteomes" id="UP000236161">
    <property type="component" value="Unassembled WGS sequence"/>
</dbReference>
<dbReference type="AlphaFoldDB" id="A0A2H9ZSJ9"/>
<reference evidence="1 2" key="1">
    <citation type="journal article" date="2017" name="Nature">
        <title>The Apostasia genome and the evolution of orchids.</title>
        <authorList>
            <person name="Zhang G.Q."/>
            <person name="Liu K.W."/>
            <person name="Li Z."/>
            <person name="Lohaus R."/>
            <person name="Hsiao Y.Y."/>
            <person name="Niu S.C."/>
            <person name="Wang J.Y."/>
            <person name="Lin Y.C."/>
            <person name="Xu Q."/>
            <person name="Chen L.J."/>
            <person name="Yoshida K."/>
            <person name="Fujiwara S."/>
            <person name="Wang Z.W."/>
            <person name="Zhang Y.Q."/>
            <person name="Mitsuda N."/>
            <person name="Wang M."/>
            <person name="Liu G.H."/>
            <person name="Pecoraro L."/>
            <person name="Huang H.X."/>
            <person name="Xiao X.J."/>
            <person name="Lin M."/>
            <person name="Wu X.Y."/>
            <person name="Wu W.L."/>
            <person name="Chen Y.Y."/>
            <person name="Chang S.B."/>
            <person name="Sakamoto S."/>
            <person name="Ohme-Takagi M."/>
            <person name="Yagi M."/>
            <person name="Zeng S.J."/>
            <person name="Shen C.Y."/>
            <person name="Yeh C.M."/>
            <person name="Luo Y.B."/>
            <person name="Tsai W.C."/>
            <person name="Van de Peer Y."/>
            <person name="Liu Z.J."/>
        </authorList>
    </citation>
    <scope>NUCLEOTIDE SEQUENCE [LARGE SCALE GENOMIC DNA]</scope>
    <source>
        <strain evidence="2">cv. Shenzhen</strain>
        <tissue evidence="1">Stem</tissue>
    </source>
</reference>
<accession>A0A2H9ZSJ9</accession>
<name>A0A2H9ZSJ9_9ASPA</name>
<evidence type="ECO:0000313" key="2">
    <source>
        <dbReference type="Proteomes" id="UP000236161"/>
    </source>
</evidence>
<organism evidence="1 2">
    <name type="scientific">Apostasia shenzhenica</name>
    <dbReference type="NCBI Taxonomy" id="1088818"/>
    <lineage>
        <taxon>Eukaryota</taxon>
        <taxon>Viridiplantae</taxon>
        <taxon>Streptophyta</taxon>
        <taxon>Embryophyta</taxon>
        <taxon>Tracheophyta</taxon>
        <taxon>Spermatophyta</taxon>
        <taxon>Magnoliopsida</taxon>
        <taxon>Liliopsida</taxon>
        <taxon>Asparagales</taxon>
        <taxon>Orchidaceae</taxon>
        <taxon>Apostasioideae</taxon>
        <taxon>Apostasia</taxon>
    </lineage>
</organism>
<evidence type="ECO:0000313" key="1">
    <source>
        <dbReference type="EMBL" id="PKA46267.1"/>
    </source>
</evidence>
<gene>
    <name evidence="1" type="ORF">AXF42_Ash020018</name>
</gene>
<protein>
    <submittedName>
        <fullName evidence="1">Uncharacterized protein</fullName>
    </submittedName>
</protein>
<keyword evidence="2" id="KW-1185">Reference proteome</keyword>
<proteinExistence type="predicted"/>